<dbReference type="SUPFAM" id="SSF55464">
    <property type="entry name" value="Origin of replication-binding domain, RBD-like"/>
    <property type="match status" value="1"/>
</dbReference>
<dbReference type="InterPro" id="IPR027417">
    <property type="entry name" value="P-loop_NTPase"/>
</dbReference>
<dbReference type="Pfam" id="PF13604">
    <property type="entry name" value="AAA_30"/>
    <property type="match status" value="1"/>
</dbReference>
<keyword evidence="4" id="KW-1185">Reference proteome</keyword>
<gene>
    <name evidence="3" type="ORF">FYC51_14610</name>
</gene>
<dbReference type="Gene3D" id="3.40.50.300">
    <property type="entry name" value="P-loop containing nucleotide triphosphate hydrolases"/>
    <property type="match status" value="2"/>
</dbReference>
<protein>
    <submittedName>
        <fullName evidence="3">Relaxase domain-containing protein</fullName>
    </submittedName>
</protein>
<sequence>MRRCDVRADATLRQLPRLVRVVAVASAVLLGVMSQARVALRGSCRGAATDDLRERVVSGRHVGRPSRSAVLLHAMSCRGVPGASGGDVVISMVKIASGEDAWRYFQDSVAAEAGRGDAVDYYAAEGTPAGRWYGAGVAGLGVAEGRTVTPAELSHLYGAGAHPLTGEPLARRYVVVATLEERIDARVKQLDTSLDDATREHVVAKIIAEETAHTPPSSVAGFELVFNPPKSVSVLWALSPASVQEQIKAVHEQALQETLAILERDALRTRAGTGGVVQLEVLGAVATGFDHWDSREGDPQLHTHLLISNRVQTTDGQWRTIDSRHALSPHVVTLSETYDAALMDALSNRLGVQWTERSVERYPERYARFLRERDLNDSQESRALFADELGVAARNRKWEIDGIPSSLLDEFSQRSTQIARAKDELIEEYRAATGKEPSRFQVWRMRQAATRRTRASKTVRSLEELSAWWRDRAARITDPDRLVGRVVEAGHRRLSSHSQWSLHGDDLSDIVDVGEIAGRVLAALTGSRATWTRANAMAEVHRALKPVTFRSILDRADASCRVLEQVVAAAVALTPRNPLHAPREFRQSDGASAFAPTARELFTTRALLDAERRLVAASHQASDLRVTADAIAIRLDTADSEGRMLADDQRDAVARIATSGLAVDVLVGPAGAGKTTTLAKLRELWEHEYGQHSVIGLAPSAAAARVLGDALGIETENTAMWITGSTGDRPRFAMRPGQLVIVDEAGMSGTLALDELRAQAAAAGAKLLLVGDWAQLGAVDAGGAFSLIVAERGDRAAQLDQVWRFAAEWERDASVLLRLGDVGAIDTYAAHDRIESGTSDEMLADALAAWQADVAAGLDSLLIASDNAQVRTLNLHAQKWLRKAGWLSDESAAISEQMRAHLGDRLVTRNNNRTLRDSHGEWVRNGQEWIVVRLRRNGEAVVENADGARVTLPVAYLREHVQLAYATTAHRSQGRTVDTAHMLVDESTTREVAYVGLTRGKHSNKAYVTVGVSDSDTSRQLERGWRDVLESVLRSAGADTSATATARGEYERVSSIRQLAAEYDTLAAHIAAERYGAVLNASLGEEQHAQLRSHGGYDALVALLRRVDEQQLPVAELISEAVHPRRLDTADDAAAVIHQRLTDRLALASANAPRTRRERIAGLIPVIRSDNADMQRALDERATAIHERAERVLDNAIATREPWTSRLGVPSGDDWREHAVTIAAYRDKWGVTSSTPLGPIDDLNHQRRTDYEIAHTALSHVEAAPPTVSRPRSDDGSRRPQIPAEETTRQRIRLP</sequence>
<feature type="domain" description="TrwC relaxase" evidence="2">
    <location>
        <begin position="388"/>
        <end position="475"/>
    </location>
</feature>
<dbReference type="SUPFAM" id="SSF52540">
    <property type="entry name" value="P-loop containing nucleoside triphosphate hydrolases"/>
    <property type="match status" value="2"/>
</dbReference>
<dbReference type="CDD" id="cd18809">
    <property type="entry name" value="SF1_C_RecD"/>
    <property type="match status" value="1"/>
</dbReference>
<feature type="region of interest" description="Disordered" evidence="1">
    <location>
        <begin position="1258"/>
        <end position="1295"/>
    </location>
</feature>
<dbReference type="Proteomes" id="UP000325243">
    <property type="component" value="Unassembled WGS sequence"/>
</dbReference>
<evidence type="ECO:0000313" key="3">
    <source>
        <dbReference type="EMBL" id="TYL50436.1"/>
    </source>
</evidence>
<name>A0A5S4UV50_9MICO</name>
<reference evidence="3 4" key="1">
    <citation type="submission" date="2019-08" db="EMBL/GenBank/DDBJ databases">
        <authorList>
            <person name="Hu J."/>
        </authorList>
    </citation>
    <scope>NUCLEOTIDE SEQUENCE [LARGE SCALE GENOMIC DNA]</scope>
    <source>
        <strain evidence="3 4">NEAU-184</strain>
    </source>
</reference>
<dbReference type="InterPro" id="IPR014862">
    <property type="entry name" value="TrwC"/>
</dbReference>
<proteinExistence type="predicted"/>
<evidence type="ECO:0000313" key="4">
    <source>
        <dbReference type="Proteomes" id="UP000325243"/>
    </source>
</evidence>
<evidence type="ECO:0000259" key="2">
    <source>
        <dbReference type="Pfam" id="PF08751"/>
    </source>
</evidence>
<evidence type="ECO:0000256" key="1">
    <source>
        <dbReference type="SAM" id="MobiDB-lite"/>
    </source>
</evidence>
<dbReference type="Gene3D" id="2.30.30.940">
    <property type="match status" value="1"/>
</dbReference>
<comment type="caution">
    <text evidence="3">The sequence shown here is derived from an EMBL/GenBank/DDBJ whole genome shotgun (WGS) entry which is preliminary data.</text>
</comment>
<feature type="domain" description="TrwC relaxase" evidence="2">
    <location>
        <begin position="100"/>
        <end position="358"/>
    </location>
</feature>
<dbReference type="Pfam" id="PF08751">
    <property type="entry name" value="TrwC"/>
    <property type="match status" value="2"/>
</dbReference>
<accession>A0A5S4UV50</accession>
<dbReference type="NCBIfam" id="NF041492">
    <property type="entry name" value="MobF"/>
    <property type="match status" value="1"/>
</dbReference>
<dbReference type="EMBL" id="VSSB01000002">
    <property type="protein sequence ID" value="TYL50436.1"/>
    <property type="molecule type" value="Genomic_DNA"/>
</dbReference>
<organism evidence="3 4">
    <name type="scientific">Agromyces mariniharenae</name>
    <dbReference type="NCBI Taxonomy" id="2604423"/>
    <lineage>
        <taxon>Bacteria</taxon>
        <taxon>Bacillati</taxon>
        <taxon>Actinomycetota</taxon>
        <taxon>Actinomycetes</taxon>
        <taxon>Micrococcales</taxon>
        <taxon>Microbacteriaceae</taxon>
        <taxon>Agromyces</taxon>
    </lineage>
</organism>